<comment type="subcellular location">
    <subcellularLocation>
        <location evidence="1">Secreted</location>
    </subcellularLocation>
</comment>
<comment type="similarity">
    <text evidence="2">Belongs to the PBP/GOBP family.</text>
</comment>
<reference evidence="6" key="1">
    <citation type="submission" date="2022-03" db="EMBL/GenBank/DDBJ databases">
        <authorList>
            <person name="Martin H S."/>
        </authorList>
    </citation>
    <scope>NUCLEOTIDE SEQUENCE</scope>
</reference>
<feature type="non-terminal residue" evidence="6">
    <location>
        <position position="1"/>
    </location>
</feature>
<keyword evidence="3" id="KW-0964">Secreted</keyword>
<dbReference type="PANTHER" id="PTHR21066">
    <property type="entry name" value="ODORANT-BINDING PROTEIN 59A-RELATED"/>
    <property type="match status" value="1"/>
</dbReference>
<sequence length="430" mass="47941">MRILWLCAFFNCALAQAGFGTSYLRNSRLCHQWNCLNVKLGLEDSLPTRERYAGVLNSILPAEWRDVSNRALDVCYSNRSRRYTNTCPGQALMHCVVDNLIANCPGDKLWKGDGCAPVSSLAANKYMFFQSRYANLQGNIPLERRPAWFLQNYFSANCCQLPDFFNATVLQECGFESFMLYHIHDAQLDSQLKFNRDSVISNQQRARASHFVPSSENEKPKTVDSTKTGNFVGKEVNEQVNDPLDCCDLEGFVAPEWRAECGFRLTWNTRDRLLIHDRNPVTEGPTTTEPAGVKGAADVKIVPLSCEREACVFGKLGVVSGSGAVDRLAFSRLLDALALADPRWTSAKGRVHTKCLKSAAAYEAQCEISQLLACTYDVLTENCPDAKKEDPCKHSSGLQNNITCQISSSNSDRETDVGYATYLISLIARY</sequence>
<dbReference type="InterPro" id="IPR052295">
    <property type="entry name" value="Odorant-binding_protein"/>
</dbReference>
<gene>
    <name evidence="6" type="ORF">IPOD504_LOCUS5417</name>
</gene>
<proteinExistence type="inferred from homology"/>
<feature type="signal peptide" evidence="5">
    <location>
        <begin position="1"/>
        <end position="15"/>
    </location>
</feature>
<feature type="region of interest" description="Disordered" evidence="4">
    <location>
        <begin position="207"/>
        <end position="229"/>
    </location>
</feature>
<dbReference type="Proteomes" id="UP000837857">
    <property type="component" value="Chromosome 17"/>
</dbReference>
<evidence type="ECO:0000256" key="4">
    <source>
        <dbReference type="SAM" id="MobiDB-lite"/>
    </source>
</evidence>
<evidence type="ECO:0000256" key="3">
    <source>
        <dbReference type="ARBA" id="ARBA00022525"/>
    </source>
</evidence>
<evidence type="ECO:0000313" key="7">
    <source>
        <dbReference type="Proteomes" id="UP000837857"/>
    </source>
</evidence>
<evidence type="ECO:0000313" key="6">
    <source>
        <dbReference type="EMBL" id="CAH2046620.1"/>
    </source>
</evidence>
<organism evidence="6 7">
    <name type="scientific">Iphiclides podalirius</name>
    <name type="common">scarce swallowtail</name>
    <dbReference type="NCBI Taxonomy" id="110791"/>
    <lineage>
        <taxon>Eukaryota</taxon>
        <taxon>Metazoa</taxon>
        <taxon>Ecdysozoa</taxon>
        <taxon>Arthropoda</taxon>
        <taxon>Hexapoda</taxon>
        <taxon>Insecta</taxon>
        <taxon>Pterygota</taxon>
        <taxon>Neoptera</taxon>
        <taxon>Endopterygota</taxon>
        <taxon>Lepidoptera</taxon>
        <taxon>Glossata</taxon>
        <taxon>Ditrysia</taxon>
        <taxon>Papilionoidea</taxon>
        <taxon>Papilionidae</taxon>
        <taxon>Papilioninae</taxon>
        <taxon>Iphiclides</taxon>
    </lineage>
</organism>
<protein>
    <submittedName>
        <fullName evidence="6">Uncharacterized protein</fullName>
    </submittedName>
</protein>
<evidence type="ECO:0000256" key="2">
    <source>
        <dbReference type="ARBA" id="ARBA00008098"/>
    </source>
</evidence>
<evidence type="ECO:0000256" key="5">
    <source>
        <dbReference type="SAM" id="SignalP"/>
    </source>
</evidence>
<dbReference type="EMBL" id="OW152829">
    <property type="protein sequence ID" value="CAH2046620.1"/>
    <property type="molecule type" value="Genomic_DNA"/>
</dbReference>
<keyword evidence="7" id="KW-1185">Reference proteome</keyword>
<dbReference type="PANTHER" id="PTHR21066:SF9">
    <property type="entry name" value="ODORANT-BINDING PROTEIN 59A"/>
    <property type="match status" value="1"/>
</dbReference>
<keyword evidence="5" id="KW-0732">Signal</keyword>
<evidence type="ECO:0000256" key="1">
    <source>
        <dbReference type="ARBA" id="ARBA00004613"/>
    </source>
</evidence>
<accession>A0ABN8I1K3</accession>
<feature type="chain" id="PRO_5045430176" evidence="5">
    <location>
        <begin position="16"/>
        <end position="430"/>
    </location>
</feature>
<name>A0ABN8I1K3_9NEOP</name>